<feature type="chain" id="PRO_5042253982" description="Secreted protein" evidence="1">
    <location>
        <begin position="26"/>
        <end position="90"/>
    </location>
</feature>
<evidence type="ECO:0000313" key="2">
    <source>
        <dbReference type="EMBL" id="KAI0292677.1"/>
    </source>
</evidence>
<organism evidence="2 3">
    <name type="scientific">Multifurca ochricompacta</name>
    <dbReference type="NCBI Taxonomy" id="376703"/>
    <lineage>
        <taxon>Eukaryota</taxon>
        <taxon>Fungi</taxon>
        <taxon>Dikarya</taxon>
        <taxon>Basidiomycota</taxon>
        <taxon>Agaricomycotina</taxon>
        <taxon>Agaricomycetes</taxon>
        <taxon>Russulales</taxon>
        <taxon>Russulaceae</taxon>
        <taxon>Multifurca</taxon>
    </lineage>
</organism>
<comment type="caution">
    <text evidence="2">The sequence shown here is derived from an EMBL/GenBank/DDBJ whole genome shotgun (WGS) entry which is preliminary data.</text>
</comment>
<sequence>MDCIRSVRGLLLLLSFYSIIHLMSGTPPTPGGEEGRSISLCNIIYVTCHGNRRGVGGGREACCWRKASGGLHLSNHALCKTGMMMMITRG</sequence>
<accession>A0AAD4LXW4</accession>
<evidence type="ECO:0000313" key="3">
    <source>
        <dbReference type="Proteomes" id="UP001203297"/>
    </source>
</evidence>
<reference evidence="2" key="1">
    <citation type="journal article" date="2022" name="New Phytol.">
        <title>Evolutionary transition to the ectomycorrhizal habit in the genomes of a hyperdiverse lineage of mushroom-forming fungi.</title>
        <authorList>
            <person name="Looney B."/>
            <person name="Miyauchi S."/>
            <person name="Morin E."/>
            <person name="Drula E."/>
            <person name="Courty P.E."/>
            <person name="Kohler A."/>
            <person name="Kuo A."/>
            <person name="LaButti K."/>
            <person name="Pangilinan J."/>
            <person name="Lipzen A."/>
            <person name="Riley R."/>
            <person name="Andreopoulos W."/>
            <person name="He G."/>
            <person name="Johnson J."/>
            <person name="Nolan M."/>
            <person name="Tritt A."/>
            <person name="Barry K.W."/>
            <person name="Grigoriev I.V."/>
            <person name="Nagy L.G."/>
            <person name="Hibbett D."/>
            <person name="Henrissat B."/>
            <person name="Matheny P.B."/>
            <person name="Labbe J."/>
            <person name="Martin F.M."/>
        </authorList>
    </citation>
    <scope>NUCLEOTIDE SEQUENCE</scope>
    <source>
        <strain evidence="2">BPL690</strain>
    </source>
</reference>
<protein>
    <recommendedName>
        <fullName evidence="4">Secreted protein</fullName>
    </recommendedName>
</protein>
<gene>
    <name evidence="2" type="ORF">B0F90DRAFT_1768684</name>
</gene>
<keyword evidence="3" id="KW-1185">Reference proteome</keyword>
<evidence type="ECO:0000256" key="1">
    <source>
        <dbReference type="SAM" id="SignalP"/>
    </source>
</evidence>
<name>A0AAD4LXW4_9AGAM</name>
<dbReference type="Proteomes" id="UP001203297">
    <property type="component" value="Unassembled WGS sequence"/>
</dbReference>
<evidence type="ECO:0008006" key="4">
    <source>
        <dbReference type="Google" id="ProtNLM"/>
    </source>
</evidence>
<keyword evidence="1" id="KW-0732">Signal</keyword>
<proteinExistence type="predicted"/>
<dbReference type="EMBL" id="WTXG01000114">
    <property type="protein sequence ID" value="KAI0292677.1"/>
    <property type="molecule type" value="Genomic_DNA"/>
</dbReference>
<feature type="signal peptide" evidence="1">
    <location>
        <begin position="1"/>
        <end position="25"/>
    </location>
</feature>
<dbReference type="AlphaFoldDB" id="A0AAD4LXW4"/>